<dbReference type="KEGG" id="ddh:Desde_0582"/>
<gene>
    <name evidence="2" type="ordered locus">Desde_0582</name>
</gene>
<reference evidence="2 3" key="2">
    <citation type="journal article" date="2015" name="J. Bacteriol.">
        <title>Genomic, proteomic, and biochemical analysis of the organohalide respiratory pathway in Desulfitobacterium dehalogenans.</title>
        <authorList>
            <person name="Kruse T."/>
            <person name="van de Pas B.A."/>
            <person name="Atteia A."/>
            <person name="Krab K."/>
            <person name="Hagen W.R."/>
            <person name="Goodwin L."/>
            <person name="Chain P."/>
            <person name="Boeren S."/>
            <person name="Maphosa F."/>
            <person name="Schraa G."/>
            <person name="de Vos W.M."/>
            <person name="van der Oost J."/>
            <person name="Smidt H."/>
            <person name="Stams A.J."/>
        </authorList>
    </citation>
    <scope>NUCLEOTIDE SEQUENCE [LARGE SCALE GENOMIC DNA]</scope>
    <source>
        <strain evidence="3">ATCC 51507 / DSM 9161 / JW/IU-DC1</strain>
    </source>
</reference>
<dbReference type="eggNOG" id="ENOG50335KA">
    <property type="taxonomic scope" value="Bacteria"/>
</dbReference>
<reference evidence="3" key="1">
    <citation type="submission" date="2012-06" db="EMBL/GenBank/DDBJ databases">
        <title>Complete sequence of Desulfitobacterium dehalogenans ATCC 51507.</title>
        <authorList>
            <person name="Lucas S."/>
            <person name="Han J."/>
            <person name="Lapidus A."/>
            <person name="Cheng J.-F."/>
            <person name="Goodwin L."/>
            <person name="Pitluck S."/>
            <person name="Peters L."/>
            <person name="Ovchinnikova G."/>
            <person name="Teshima H."/>
            <person name="Detter J.C."/>
            <person name="Han C."/>
            <person name="Tapia R."/>
            <person name="Land M."/>
            <person name="Hauser L."/>
            <person name="Kyrpides N."/>
            <person name="Ivanova N."/>
            <person name="Pagani I."/>
            <person name="Kruse T."/>
            <person name="de Vos W.M."/>
            <person name="Smidt H."/>
            <person name="Woyke T."/>
        </authorList>
    </citation>
    <scope>NUCLEOTIDE SEQUENCE [LARGE SCALE GENOMIC DNA]</scope>
    <source>
        <strain evidence="3">ATCC 51507 / DSM 9161 / JW/IU-DC1</strain>
    </source>
</reference>
<keyword evidence="1" id="KW-0472">Membrane</keyword>
<feature type="transmembrane region" description="Helical" evidence="1">
    <location>
        <begin position="71"/>
        <end position="94"/>
    </location>
</feature>
<protein>
    <submittedName>
        <fullName evidence="2">Uncharacterized protein</fullName>
    </submittedName>
</protein>
<keyword evidence="1" id="KW-0812">Transmembrane</keyword>
<name>I4A501_DESDJ</name>
<dbReference type="STRING" id="756499.Desde_0582"/>
<accession>I4A501</accession>
<feature type="transmembrane region" description="Helical" evidence="1">
    <location>
        <begin position="100"/>
        <end position="120"/>
    </location>
</feature>
<organism evidence="2 3">
    <name type="scientific">Desulfitobacterium dehalogenans (strain ATCC 51507 / DSM 9161 / JW/IU-DC1)</name>
    <dbReference type="NCBI Taxonomy" id="756499"/>
    <lineage>
        <taxon>Bacteria</taxon>
        <taxon>Bacillati</taxon>
        <taxon>Bacillota</taxon>
        <taxon>Clostridia</taxon>
        <taxon>Eubacteriales</taxon>
        <taxon>Desulfitobacteriaceae</taxon>
        <taxon>Desulfitobacterium</taxon>
    </lineage>
</organism>
<dbReference type="RefSeq" id="WP_014792529.1">
    <property type="nucleotide sequence ID" value="NC_018017.1"/>
</dbReference>
<feature type="transmembrane region" description="Helical" evidence="1">
    <location>
        <begin position="40"/>
        <end position="59"/>
    </location>
</feature>
<keyword evidence="3" id="KW-1185">Reference proteome</keyword>
<evidence type="ECO:0000313" key="2">
    <source>
        <dbReference type="EMBL" id="AFL99035.1"/>
    </source>
</evidence>
<evidence type="ECO:0000313" key="3">
    <source>
        <dbReference type="Proteomes" id="UP000006053"/>
    </source>
</evidence>
<dbReference type="OrthoDB" id="1806653at2"/>
<proteinExistence type="predicted"/>
<dbReference type="HOGENOM" id="CLU_1945262_0_0_9"/>
<sequence length="129" mass="14527" precursor="true">MNKNINFFYSLLIGLIVLAVTFIIFFLGVDNKSSLDWVSLAFVLIAEIALFGGITLLAIQPSSSRQIILRTGIISVFSMYWLFTLLIGLFRNIFKDYTNIFYMINIGIIGMVAVVSILIYRVSLGSKEE</sequence>
<evidence type="ECO:0000256" key="1">
    <source>
        <dbReference type="SAM" id="Phobius"/>
    </source>
</evidence>
<dbReference type="AlphaFoldDB" id="I4A501"/>
<feature type="transmembrane region" description="Helical" evidence="1">
    <location>
        <begin position="7"/>
        <end position="28"/>
    </location>
</feature>
<dbReference type="EMBL" id="CP003348">
    <property type="protein sequence ID" value="AFL99035.1"/>
    <property type="molecule type" value="Genomic_DNA"/>
</dbReference>
<dbReference type="Proteomes" id="UP000006053">
    <property type="component" value="Chromosome"/>
</dbReference>
<keyword evidence="1" id="KW-1133">Transmembrane helix</keyword>